<proteinExistence type="predicted"/>
<protein>
    <submittedName>
        <fullName evidence="1">Uncharacterized protein</fullName>
    </submittedName>
</protein>
<comment type="caution">
    <text evidence="1">The sequence shown here is derived from an EMBL/GenBank/DDBJ whole genome shotgun (WGS) entry which is preliminary data.</text>
</comment>
<evidence type="ECO:0000313" key="2">
    <source>
        <dbReference type="Proteomes" id="UP000798662"/>
    </source>
</evidence>
<name>A0ACC3CII6_PYRYE</name>
<dbReference type="EMBL" id="CM020620">
    <property type="protein sequence ID" value="KAK1869920.1"/>
    <property type="molecule type" value="Genomic_DNA"/>
</dbReference>
<evidence type="ECO:0000313" key="1">
    <source>
        <dbReference type="EMBL" id="KAK1869920.1"/>
    </source>
</evidence>
<keyword evidence="2" id="KW-1185">Reference proteome</keyword>
<accession>A0ACC3CII6</accession>
<sequence>MDTDPPSERSPPHQKRSAASLPGSTLPCLRELLALVRRRRTIRSGWLTARPSGRGLRGGRWKRAYADLRGDTLVLYAPPPGVDAEARRLDGDAVGRVTPDGCVWVVALAGVRVEVDERRCRVRLRRLRPGEVVDYGGGGGEGEEGGDDGAGGGGRHDRAASSDSVGGGGGGGRSPAGAPSAIASTSLGGVSAMASSATDVLLKLPTEDATRGWVADIRTGVASVPARRLGDYEVVGAIGRGASGKVFAGRSRATGEAVAIKMLEKGPLVESVDAYRHALNERLVLEVAGNHPFLLRLTAAFQTGHRLFFVTELCAGGDLFDFLGRRGEPLPERMAKRLVAEIVLALSHLHSLGILYRDLKLENVLLDGDGHVRLGDFGLSKLLRVRGGSGASPPPPSLPPPPGTPPPPHPPRQFLPTRTFCGNRESLAPEVIAGSPYGQAVDWWALGVLVYELLVGRPAFGGGARDEIYDRITRGALTFPRSLSDEAVALVRGLLDRNAATRLGGAAAGGVAGLCAHPWFDAVDWGLVHKKVPHPDDLRAQMATSSVAVLDYTADADEWTEVELLLDDRGDTGVLPSRGGG</sequence>
<reference evidence="1" key="1">
    <citation type="submission" date="2019-11" db="EMBL/GenBank/DDBJ databases">
        <title>Nori genome reveals adaptations in red seaweeds to the harsh intertidal environment.</title>
        <authorList>
            <person name="Wang D."/>
            <person name="Mao Y."/>
        </authorList>
    </citation>
    <scope>NUCLEOTIDE SEQUENCE</scope>
    <source>
        <tissue evidence="1">Gametophyte</tissue>
    </source>
</reference>
<gene>
    <name evidence="1" type="ORF">I4F81_012385</name>
</gene>
<dbReference type="Proteomes" id="UP000798662">
    <property type="component" value="Chromosome 3"/>
</dbReference>
<organism evidence="1 2">
    <name type="scientific">Pyropia yezoensis</name>
    <name type="common">Susabi-nori</name>
    <name type="synonym">Porphyra yezoensis</name>
    <dbReference type="NCBI Taxonomy" id="2788"/>
    <lineage>
        <taxon>Eukaryota</taxon>
        <taxon>Rhodophyta</taxon>
        <taxon>Bangiophyceae</taxon>
        <taxon>Bangiales</taxon>
        <taxon>Bangiaceae</taxon>
        <taxon>Pyropia</taxon>
    </lineage>
</organism>